<dbReference type="Gene3D" id="3.40.50.720">
    <property type="entry name" value="NAD(P)-binding Rossmann-like Domain"/>
    <property type="match status" value="1"/>
</dbReference>
<dbReference type="PANTHER" id="PTHR45348:SF2">
    <property type="entry name" value="ZINC-TYPE ALCOHOL DEHYDROGENASE-LIKE PROTEIN C2E1P3.01"/>
    <property type="match status" value="1"/>
</dbReference>
<organism evidence="7 8">
    <name type="scientific">Bimuria novae-zelandiae CBS 107.79</name>
    <dbReference type="NCBI Taxonomy" id="1447943"/>
    <lineage>
        <taxon>Eukaryota</taxon>
        <taxon>Fungi</taxon>
        <taxon>Dikarya</taxon>
        <taxon>Ascomycota</taxon>
        <taxon>Pezizomycotina</taxon>
        <taxon>Dothideomycetes</taxon>
        <taxon>Pleosporomycetidae</taxon>
        <taxon>Pleosporales</taxon>
        <taxon>Massarineae</taxon>
        <taxon>Didymosphaeriaceae</taxon>
        <taxon>Bimuria</taxon>
    </lineage>
</organism>
<evidence type="ECO:0000256" key="1">
    <source>
        <dbReference type="ARBA" id="ARBA00008072"/>
    </source>
</evidence>
<feature type="transmembrane region" description="Helical" evidence="5">
    <location>
        <begin position="168"/>
        <end position="193"/>
    </location>
</feature>
<dbReference type="Proteomes" id="UP000800036">
    <property type="component" value="Unassembled WGS sequence"/>
</dbReference>
<dbReference type="GO" id="GO:0016651">
    <property type="term" value="F:oxidoreductase activity, acting on NAD(P)H"/>
    <property type="evidence" value="ECO:0007669"/>
    <property type="project" value="InterPro"/>
</dbReference>
<dbReference type="InterPro" id="IPR047122">
    <property type="entry name" value="Trans-enoyl_RdTase-like"/>
</dbReference>
<dbReference type="PANTHER" id="PTHR45348">
    <property type="entry name" value="HYPOTHETICAL OXIDOREDUCTASE (EUROFUNG)"/>
    <property type="match status" value="1"/>
</dbReference>
<dbReference type="Pfam" id="PF00107">
    <property type="entry name" value="ADH_zinc_N"/>
    <property type="match status" value="1"/>
</dbReference>
<accession>A0A6A5VME2</accession>
<keyword evidence="5" id="KW-0812">Transmembrane</keyword>
<dbReference type="OrthoDB" id="48317at2759"/>
<comment type="subunit">
    <text evidence="2">Monomer.</text>
</comment>
<protein>
    <submittedName>
        <fullName evidence="7">GroES-like protein</fullName>
    </submittedName>
</protein>
<keyword evidence="5" id="KW-0472">Membrane</keyword>
<gene>
    <name evidence="7" type="ORF">BU23DRAFT_527184</name>
</gene>
<dbReference type="InterPro" id="IPR013149">
    <property type="entry name" value="ADH-like_C"/>
</dbReference>
<evidence type="ECO:0000256" key="2">
    <source>
        <dbReference type="ARBA" id="ARBA00011245"/>
    </source>
</evidence>
<sequence>MSTMKKKAAYLSTPKSPLSVQDAPFPRPEAHDVLIRNHALAMNPIDFKQQDSGAMVNSWPYTLGQDIAGTVVEVGSAVTTLQKGDRGVAALASQIVTQKGANAGFQLYTTTAGSMVARIPDDMAFTDAVVLPLGLTTTASALFSTAYLGLVPPNASGRMPVENKIKLVLIWGGSSSVGSCAIQLCAAAGLMVLTTVSPRNFEYAKESGATEALDYNDSDIVEKLAKAAYGKEVVGAYDAISSETSLAACINFLHAVGGGKLSFTLASAKLPELPQGVAVVAGRPPLRAADGGDPIWRQVWADFMGAGLQSGKFKPKPDALVLKGGLERLQDGIDLVRKGVSAKKVVVELIE</sequence>
<evidence type="ECO:0000256" key="3">
    <source>
        <dbReference type="ARBA" id="ARBA00023002"/>
    </source>
</evidence>
<dbReference type="SMART" id="SM00829">
    <property type="entry name" value="PKS_ER"/>
    <property type="match status" value="1"/>
</dbReference>
<dbReference type="Pfam" id="PF08240">
    <property type="entry name" value="ADH_N"/>
    <property type="match status" value="1"/>
</dbReference>
<dbReference type="EMBL" id="ML976663">
    <property type="protein sequence ID" value="KAF1977639.1"/>
    <property type="molecule type" value="Genomic_DNA"/>
</dbReference>
<keyword evidence="8" id="KW-1185">Reference proteome</keyword>
<dbReference type="InterPro" id="IPR013154">
    <property type="entry name" value="ADH-like_N"/>
</dbReference>
<dbReference type="InterPro" id="IPR020843">
    <property type="entry name" value="ER"/>
</dbReference>
<dbReference type="SUPFAM" id="SSF51735">
    <property type="entry name" value="NAD(P)-binding Rossmann-fold domains"/>
    <property type="match status" value="1"/>
</dbReference>
<comment type="similarity">
    <text evidence="1">Belongs to the zinc-containing alcohol dehydrogenase family.</text>
</comment>
<proteinExistence type="inferred from homology"/>
<feature type="region of interest" description="Disordered" evidence="4">
    <location>
        <begin position="1"/>
        <end position="25"/>
    </location>
</feature>
<dbReference type="Gene3D" id="3.90.180.10">
    <property type="entry name" value="Medium-chain alcohol dehydrogenases, catalytic domain"/>
    <property type="match status" value="1"/>
</dbReference>
<reference evidence="7" key="1">
    <citation type="journal article" date="2020" name="Stud. Mycol.">
        <title>101 Dothideomycetes genomes: a test case for predicting lifestyles and emergence of pathogens.</title>
        <authorList>
            <person name="Haridas S."/>
            <person name="Albert R."/>
            <person name="Binder M."/>
            <person name="Bloem J."/>
            <person name="Labutti K."/>
            <person name="Salamov A."/>
            <person name="Andreopoulos B."/>
            <person name="Baker S."/>
            <person name="Barry K."/>
            <person name="Bills G."/>
            <person name="Bluhm B."/>
            <person name="Cannon C."/>
            <person name="Castanera R."/>
            <person name="Culley D."/>
            <person name="Daum C."/>
            <person name="Ezra D."/>
            <person name="Gonzalez J."/>
            <person name="Henrissat B."/>
            <person name="Kuo A."/>
            <person name="Liang C."/>
            <person name="Lipzen A."/>
            <person name="Lutzoni F."/>
            <person name="Magnuson J."/>
            <person name="Mondo S."/>
            <person name="Nolan M."/>
            <person name="Ohm R."/>
            <person name="Pangilinan J."/>
            <person name="Park H.-J."/>
            <person name="Ramirez L."/>
            <person name="Alfaro M."/>
            <person name="Sun H."/>
            <person name="Tritt A."/>
            <person name="Yoshinaga Y."/>
            <person name="Zwiers L.-H."/>
            <person name="Turgeon B."/>
            <person name="Goodwin S."/>
            <person name="Spatafora J."/>
            <person name="Crous P."/>
            <person name="Grigoriev I."/>
        </authorList>
    </citation>
    <scope>NUCLEOTIDE SEQUENCE</scope>
    <source>
        <strain evidence="7">CBS 107.79</strain>
    </source>
</reference>
<dbReference type="AlphaFoldDB" id="A0A6A5VME2"/>
<dbReference type="SUPFAM" id="SSF50129">
    <property type="entry name" value="GroES-like"/>
    <property type="match status" value="1"/>
</dbReference>
<feature type="domain" description="Enoyl reductase (ER)" evidence="6">
    <location>
        <begin position="15"/>
        <end position="347"/>
    </location>
</feature>
<name>A0A6A5VME2_9PLEO</name>
<evidence type="ECO:0000256" key="5">
    <source>
        <dbReference type="SAM" id="Phobius"/>
    </source>
</evidence>
<keyword evidence="5" id="KW-1133">Transmembrane helix</keyword>
<dbReference type="CDD" id="cd08249">
    <property type="entry name" value="enoyl_reductase_like"/>
    <property type="match status" value="1"/>
</dbReference>
<dbReference type="InterPro" id="IPR011032">
    <property type="entry name" value="GroES-like_sf"/>
</dbReference>
<feature type="transmembrane region" description="Helical" evidence="5">
    <location>
        <begin position="128"/>
        <end position="148"/>
    </location>
</feature>
<evidence type="ECO:0000313" key="8">
    <source>
        <dbReference type="Proteomes" id="UP000800036"/>
    </source>
</evidence>
<evidence type="ECO:0000259" key="6">
    <source>
        <dbReference type="SMART" id="SM00829"/>
    </source>
</evidence>
<keyword evidence="3" id="KW-0560">Oxidoreductase</keyword>
<evidence type="ECO:0000313" key="7">
    <source>
        <dbReference type="EMBL" id="KAF1977639.1"/>
    </source>
</evidence>
<dbReference type="InterPro" id="IPR036291">
    <property type="entry name" value="NAD(P)-bd_dom_sf"/>
</dbReference>
<evidence type="ECO:0000256" key="4">
    <source>
        <dbReference type="SAM" id="MobiDB-lite"/>
    </source>
</evidence>